<accession>A0A8C4QGE8</accession>
<comment type="similarity">
    <text evidence="1">Belongs to the TRAFAC class dynamin-like GTPase superfamily. Very large inducible GTPase (VLIG) family.</text>
</comment>
<dbReference type="OMA" id="KENAHER"/>
<feature type="domain" description="VLIG-type G" evidence="2">
    <location>
        <begin position="301"/>
        <end position="447"/>
    </location>
</feature>
<reference evidence="3" key="1">
    <citation type="submission" date="2025-08" db="UniProtKB">
        <authorList>
            <consortium name="Ensembl"/>
        </authorList>
    </citation>
    <scope>IDENTIFICATION</scope>
</reference>
<dbReference type="PROSITE" id="PS51717">
    <property type="entry name" value="G_VLIG"/>
    <property type="match status" value="1"/>
</dbReference>
<dbReference type="InterPro" id="IPR052986">
    <property type="entry name" value="VLIG_GTPase"/>
</dbReference>
<dbReference type="Ensembl" id="ENSEBUT00000015664.1">
    <property type="protein sequence ID" value="ENSEBUP00000015088.1"/>
    <property type="gene ID" value="ENSEBUG00000009512.1"/>
</dbReference>
<dbReference type="Pfam" id="PF25683">
    <property type="entry name" value="URGCP_GTPase"/>
    <property type="match status" value="1"/>
</dbReference>
<dbReference type="PANTHER" id="PTHR14819">
    <property type="entry name" value="GTP-BINDING"/>
    <property type="match status" value="1"/>
</dbReference>
<dbReference type="InterPro" id="IPR030383">
    <property type="entry name" value="G_VLIG_dom"/>
</dbReference>
<dbReference type="SUPFAM" id="SSF52540">
    <property type="entry name" value="P-loop containing nucleoside triphosphate hydrolases"/>
    <property type="match status" value="1"/>
</dbReference>
<dbReference type="GeneTree" id="ENSGT00940000154390"/>
<dbReference type="GO" id="GO:0005525">
    <property type="term" value="F:GTP binding"/>
    <property type="evidence" value="ECO:0007669"/>
    <property type="project" value="InterPro"/>
</dbReference>
<evidence type="ECO:0000256" key="1">
    <source>
        <dbReference type="ARBA" id="ARBA00006828"/>
    </source>
</evidence>
<protein>
    <recommendedName>
        <fullName evidence="2">VLIG-type G domain-containing protein</fullName>
    </recommendedName>
</protein>
<dbReference type="Proteomes" id="UP000694388">
    <property type="component" value="Unplaced"/>
</dbReference>
<dbReference type="Pfam" id="PF25496">
    <property type="entry name" value="URGCP"/>
    <property type="match status" value="1"/>
</dbReference>
<keyword evidence="4" id="KW-1185">Reference proteome</keyword>
<dbReference type="PANTHER" id="PTHR14819:SF9">
    <property type="entry name" value="UP-REGULATOR OF CELL PROLIFERATION-LIKE"/>
    <property type="match status" value="1"/>
</dbReference>
<reference evidence="3" key="2">
    <citation type="submission" date="2025-09" db="UniProtKB">
        <authorList>
            <consortium name="Ensembl"/>
        </authorList>
    </citation>
    <scope>IDENTIFICATION</scope>
</reference>
<name>A0A8C4QGE8_EPTBU</name>
<proteinExistence type="inferred from homology"/>
<sequence>MVEQGSENTQPFQQKLWKEGKINQDCTLILKANMNNAEFLGKLRTFMKKALCKGQMSLEQVAEEARKCFICIDEDDDDSWNGDKSAQIVLNEINGKTSAMCKKDQLYLQGRFWEKWIKLDKDQSRPKAYQHQKENLVTYIDHLVKQKSKIRTHQYTKGLSSLMKAFVEEFKEHSHNHLSRAFFLQSMKQGLEVKCRETIHPLREEYKRLYEGSERKKLVQLDKTISESSLGLEHLIREMAQMYEAASSLKCTEEFRDFPRLAAQMLFDGYPLELIDGDVSGIPLLWVKAVLEELSFLIKPETRIPVVSVLGVQSTGKSTLLNTMFGVQFAVSSGRCTRGAFMQLVRVEGEANEKLKCDFIMILDTEGLKAPELLATLVIGLSDVTIINLAMENMTEMKDILQIAVHAFLRMKEVGKKPICHFVNTFSKFCGRPEDVNQIRLHMPMCV</sequence>
<evidence type="ECO:0000313" key="4">
    <source>
        <dbReference type="Proteomes" id="UP000694388"/>
    </source>
</evidence>
<dbReference type="InterPro" id="IPR057365">
    <property type="entry name" value="URGCP"/>
</dbReference>
<evidence type="ECO:0000259" key="2">
    <source>
        <dbReference type="PROSITE" id="PS51717"/>
    </source>
</evidence>
<dbReference type="AlphaFoldDB" id="A0A8C4QGE8"/>
<evidence type="ECO:0000313" key="3">
    <source>
        <dbReference type="Ensembl" id="ENSEBUP00000015088.1"/>
    </source>
</evidence>
<organism evidence="3 4">
    <name type="scientific">Eptatretus burgeri</name>
    <name type="common">Inshore hagfish</name>
    <dbReference type="NCBI Taxonomy" id="7764"/>
    <lineage>
        <taxon>Eukaryota</taxon>
        <taxon>Metazoa</taxon>
        <taxon>Chordata</taxon>
        <taxon>Craniata</taxon>
        <taxon>Vertebrata</taxon>
        <taxon>Cyclostomata</taxon>
        <taxon>Myxini</taxon>
        <taxon>Myxiniformes</taxon>
        <taxon>Myxinidae</taxon>
        <taxon>Eptatretinae</taxon>
        <taxon>Eptatretus</taxon>
    </lineage>
</organism>
<dbReference type="Gene3D" id="3.40.50.300">
    <property type="entry name" value="P-loop containing nucleotide triphosphate hydrolases"/>
    <property type="match status" value="1"/>
</dbReference>
<dbReference type="InterPro" id="IPR027417">
    <property type="entry name" value="P-loop_NTPase"/>
</dbReference>